<dbReference type="GO" id="GO:0051607">
    <property type="term" value="P:defense response to virus"/>
    <property type="evidence" value="ECO:0007669"/>
    <property type="project" value="TreeGrafter"/>
</dbReference>
<proteinExistence type="inferred from homology"/>
<reference evidence="3" key="2">
    <citation type="submission" date="2024-06" db="UniProtKB">
        <authorList>
            <consortium name="EnsemblMetazoa"/>
        </authorList>
    </citation>
    <scope>IDENTIFICATION</scope>
</reference>
<dbReference type="GO" id="GO:0005634">
    <property type="term" value="C:nucleus"/>
    <property type="evidence" value="ECO:0007669"/>
    <property type="project" value="TreeGrafter"/>
</dbReference>
<dbReference type="InterPro" id="IPR006674">
    <property type="entry name" value="HD_domain"/>
</dbReference>
<keyword evidence="4" id="KW-1185">Reference proteome</keyword>
<protein>
    <recommendedName>
        <fullName evidence="2">HD domain-containing protein</fullName>
    </recommendedName>
</protein>
<dbReference type="EnsemblMetazoa" id="XM_019997408.1">
    <property type="protein sequence ID" value="XP_019852967.1"/>
    <property type="gene ID" value="LOC100635149"/>
</dbReference>
<dbReference type="GeneID" id="100635149"/>
<evidence type="ECO:0000313" key="3">
    <source>
        <dbReference type="EnsemblMetazoa" id="XP_019852967.1"/>
    </source>
</evidence>
<dbReference type="SMART" id="SM00471">
    <property type="entry name" value="HDc"/>
    <property type="match status" value="1"/>
</dbReference>
<dbReference type="Proteomes" id="UP000007879">
    <property type="component" value="Unassembled WGS sequence"/>
</dbReference>
<dbReference type="AlphaFoldDB" id="A0AAN0J884"/>
<comment type="similarity">
    <text evidence="1">Belongs to the SAMHD1 family.</text>
</comment>
<sequence>MRRMIHIELAEIFQSQQLPFTMSLLDESEGDRGTVPGITAGVKQCEQTKIFQDSIHGAIELHPLLVKFIDTPQFQRLRDIKQLGGVYYVYPGASHNRFEHSIGVCYLAGVFIEQLRERQPELGITDREVLCVKIAGLCHDMGHGPFSHLFQDLFMTKTNPKLKWRHEETSKELLKHLVEVNNLHDQLSKYGLDWKKDSLFIFDLMKGKTEGFDEKSFLYEIVANGISGVDVDKMDYLLRDCHGLGMKSTFDWKRYMLCCRVIQAGEDNQYRICPREKEYESLWEMFHMRDRLFRTAYQHKTKRLVEFMLNDALVKADPFLLIRTKSDGLVKMSKAIGHMDAFTLLTDSVFYRIKTSNDPDLHESQELLERVEKRDLYTYIDRFLVKESEPSTPTNPRVTSTTLRPDNTGIETRIAELACESNGIQETVTRMKEMIKLDVRQLIIVFSMLFLQQVHFNFGENKGPNPIDRVYFYMKNSPDKPVLIKSTQTPGTFFPNHKDFEYRLYCKSKDESIIEAIRSGLVKFCKERKHAFEIPPGEDI</sequence>
<dbReference type="SUPFAM" id="SSF109604">
    <property type="entry name" value="HD-domain/PDEase-like"/>
    <property type="match status" value="1"/>
</dbReference>
<dbReference type="GO" id="GO:0008832">
    <property type="term" value="F:dGTPase activity"/>
    <property type="evidence" value="ECO:0007669"/>
    <property type="project" value="TreeGrafter"/>
</dbReference>
<organism evidence="3 4">
    <name type="scientific">Amphimedon queenslandica</name>
    <name type="common">Sponge</name>
    <dbReference type="NCBI Taxonomy" id="400682"/>
    <lineage>
        <taxon>Eukaryota</taxon>
        <taxon>Metazoa</taxon>
        <taxon>Porifera</taxon>
        <taxon>Demospongiae</taxon>
        <taxon>Heteroscleromorpha</taxon>
        <taxon>Haplosclerida</taxon>
        <taxon>Niphatidae</taxon>
        <taxon>Amphimedon</taxon>
    </lineage>
</organism>
<evidence type="ECO:0000313" key="4">
    <source>
        <dbReference type="Proteomes" id="UP000007879"/>
    </source>
</evidence>
<dbReference type="InterPro" id="IPR003607">
    <property type="entry name" value="HD/PDEase_dom"/>
</dbReference>
<dbReference type="GO" id="GO:0045088">
    <property type="term" value="P:regulation of innate immune response"/>
    <property type="evidence" value="ECO:0007669"/>
    <property type="project" value="TreeGrafter"/>
</dbReference>
<dbReference type="RefSeq" id="XP_019852967.1">
    <property type="nucleotide sequence ID" value="XM_019997408.1"/>
</dbReference>
<dbReference type="InterPro" id="IPR050135">
    <property type="entry name" value="dGTPase-like"/>
</dbReference>
<dbReference type="Pfam" id="PF01966">
    <property type="entry name" value="HD"/>
    <property type="match status" value="1"/>
</dbReference>
<dbReference type="Gene3D" id="3.30.70.2760">
    <property type="match status" value="1"/>
</dbReference>
<dbReference type="PROSITE" id="PS51831">
    <property type="entry name" value="HD"/>
    <property type="match status" value="1"/>
</dbReference>
<reference evidence="4" key="1">
    <citation type="journal article" date="2010" name="Nature">
        <title>The Amphimedon queenslandica genome and the evolution of animal complexity.</title>
        <authorList>
            <person name="Srivastava M."/>
            <person name="Simakov O."/>
            <person name="Chapman J."/>
            <person name="Fahey B."/>
            <person name="Gauthier M.E."/>
            <person name="Mitros T."/>
            <person name="Richards G.S."/>
            <person name="Conaco C."/>
            <person name="Dacre M."/>
            <person name="Hellsten U."/>
            <person name="Larroux C."/>
            <person name="Putnam N.H."/>
            <person name="Stanke M."/>
            <person name="Adamska M."/>
            <person name="Darling A."/>
            <person name="Degnan S.M."/>
            <person name="Oakley T.H."/>
            <person name="Plachetzki D.C."/>
            <person name="Zhai Y."/>
            <person name="Adamski M."/>
            <person name="Calcino A."/>
            <person name="Cummins S.F."/>
            <person name="Goodstein D.M."/>
            <person name="Harris C."/>
            <person name="Jackson D.J."/>
            <person name="Leys S.P."/>
            <person name="Shu S."/>
            <person name="Woodcroft B.J."/>
            <person name="Vervoort M."/>
            <person name="Kosik K.S."/>
            <person name="Manning G."/>
            <person name="Degnan B.M."/>
            <person name="Rokhsar D.S."/>
        </authorList>
    </citation>
    <scope>NUCLEOTIDE SEQUENCE [LARGE SCALE GENOMIC DNA]</scope>
</reference>
<name>A0AAN0J884_AMPQE</name>
<dbReference type="PANTHER" id="PTHR11373">
    <property type="entry name" value="DEOXYNUCLEOSIDE TRIPHOSPHATE TRIPHOSPHOHYDROLASE"/>
    <property type="match status" value="1"/>
</dbReference>
<evidence type="ECO:0000256" key="1">
    <source>
        <dbReference type="ARBA" id="ARBA00005776"/>
    </source>
</evidence>
<dbReference type="GO" id="GO:0006203">
    <property type="term" value="P:dGTP catabolic process"/>
    <property type="evidence" value="ECO:0007669"/>
    <property type="project" value="TreeGrafter"/>
</dbReference>
<dbReference type="KEGG" id="aqu:100635149"/>
<accession>A0AAN0J884</accession>
<evidence type="ECO:0000259" key="2">
    <source>
        <dbReference type="PROSITE" id="PS51831"/>
    </source>
</evidence>
<dbReference type="CDD" id="cd00077">
    <property type="entry name" value="HDc"/>
    <property type="match status" value="1"/>
</dbReference>
<dbReference type="Gene3D" id="1.10.3210.10">
    <property type="entry name" value="Hypothetical protein af1432"/>
    <property type="match status" value="1"/>
</dbReference>
<feature type="domain" description="HD" evidence="2">
    <location>
        <begin position="97"/>
        <end position="237"/>
    </location>
</feature>
<dbReference type="PANTHER" id="PTHR11373:SF4">
    <property type="entry name" value="DEOXYNUCLEOSIDE TRIPHOSPHATE TRIPHOSPHOHYDROLASE SAMHD1"/>
    <property type="match status" value="1"/>
</dbReference>